<keyword evidence="2" id="KW-1185">Reference proteome</keyword>
<proteinExistence type="predicted"/>
<protein>
    <submittedName>
        <fullName evidence="1">Putative glycoprotein</fullName>
    </submittedName>
</protein>
<evidence type="ECO:0000313" key="1">
    <source>
        <dbReference type="EMBL" id="AVM87327.1"/>
    </source>
</evidence>
<dbReference type="RefSeq" id="YP_009755868.1">
    <property type="nucleotide sequence ID" value="NC_046960.1"/>
</dbReference>
<dbReference type="Proteomes" id="UP000503029">
    <property type="component" value="Segment"/>
</dbReference>
<dbReference type="KEGG" id="vg:54124745"/>
<accession>A0A2P1GMU7</accession>
<reference evidence="1" key="1">
    <citation type="journal article" date="2018" name="Nature">
        <title>The evolutionary history of vertebrate RNA viruses.</title>
        <authorList>
            <person name="Shi M."/>
            <person name="Lin X.D."/>
            <person name="Chen X."/>
            <person name="Tian J.H."/>
            <person name="Chen L.J."/>
            <person name="Li K."/>
            <person name="Wang W."/>
            <person name="Eden J.S."/>
            <person name="Shen J.J."/>
            <person name="Liu L."/>
            <person name="Holmes E.C."/>
            <person name="Zhang Y.Z."/>
        </authorList>
    </citation>
    <scope>NUCLEOTIDE SEQUENCE [LARGE SCALE GENOMIC DNA]</scope>
    <source>
        <strain evidence="1">NHYJS6157</strain>
    </source>
</reference>
<sequence length="305" mass="34848">MCCFLLQLVVGCLIYLSGVRLGVGIPLLESQPLMLTPRSFPDSSWTAPIQRPLTNYSDLEDYFSFRRNCTDLLDHMANSHMCNETLACLSTLWLGPYVTEGTCEINNLQGASVLAKIFRRVQLAIRNENQTPNCTNPGNLMPDHQTYLWLVHYMPQHHRRADLASWLTHCRILYQREYTHPGGFQVQRRHLKIFGPFSSTRVSGKELSGLGLDGDLFDDPFDGDDDLFDFEMDLDPEIWSSLVTEPPGLELEEGIQPFPTNLSLTGRDDLEIRKFLDNLQRPQVYTSAWTPKHPEINEQAFSAIR</sequence>
<dbReference type="GeneID" id="54124745"/>
<dbReference type="EMBL" id="MG600024">
    <property type="protein sequence ID" value="AVM87327.1"/>
    <property type="molecule type" value="Genomic_RNA"/>
</dbReference>
<evidence type="ECO:0000313" key="2">
    <source>
        <dbReference type="Proteomes" id="UP000503029"/>
    </source>
</evidence>
<name>A0A2P1GMU7_9NIDO</name>
<organism evidence="1">
    <name type="scientific">Nanhai ghost shark arterivirus</name>
    <dbReference type="NCBI Taxonomy" id="2116441"/>
    <lineage>
        <taxon>Viruses</taxon>
        <taxon>Riboviria</taxon>
        <taxon>Orthornavirae</taxon>
        <taxon>Pisuviricota</taxon>
        <taxon>Pisoniviricetes</taxon>
        <taxon>Nidovirales</taxon>
        <taxon>Nanidovirineae</taxon>
        <taxon>Nanghoshaviridae</taxon>
        <taxon>Chimanivirinae</taxon>
        <taxon>Chimshavirus</taxon>
        <taxon>Chimshavirus chimaerae</taxon>
        <taxon>Nangarvirus 1</taxon>
    </lineage>
</organism>